<evidence type="ECO:0000259" key="5">
    <source>
        <dbReference type="PROSITE" id="PS51078"/>
    </source>
</evidence>
<evidence type="ECO:0000256" key="2">
    <source>
        <dbReference type="ARBA" id="ARBA00023125"/>
    </source>
</evidence>
<dbReference type="PANTHER" id="PTHR30136">
    <property type="entry name" value="HELIX-TURN-HELIX TRANSCRIPTIONAL REGULATOR, ICLR FAMILY"/>
    <property type="match status" value="1"/>
</dbReference>
<dbReference type="Pfam" id="PF09339">
    <property type="entry name" value="HTH_IclR"/>
    <property type="match status" value="1"/>
</dbReference>
<dbReference type="InterPro" id="IPR050707">
    <property type="entry name" value="HTH_MetabolicPath_Reg"/>
</dbReference>
<keyword evidence="7" id="KW-1185">Reference proteome</keyword>
<dbReference type="PROSITE" id="PS51077">
    <property type="entry name" value="HTH_ICLR"/>
    <property type="match status" value="1"/>
</dbReference>
<name>A0A1B3ZID6_9SPHN</name>
<dbReference type="PROSITE" id="PS51078">
    <property type="entry name" value="ICLR_ED"/>
    <property type="match status" value="1"/>
</dbReference>
<dbReference type="InterPro" id="IPR029016">
    <property type="entry name" value="GAF-like_dom_sf"/>
</dbReference>
<evidence type="ECO:0000313" key="7">
    <source>
        <dbReference type="Proteomes" id="UP000094256"/>
    </source>
</evidence>
<dbReference type="InterPro" id="IPR036388">
    <property type="entry name" value="WH-like_DNA-bd_sf"/>
</dbReference>
<dbReference type="SUPFAM" id="SSF55781">
    <property type="entry name" value="GAF domain-like"/>
    <property type="match status" value="1"/>
</dbReference>
<dbReference type="Pfam" id="PF01614">
    <property type="entry name" value="IclR_C"/>
    <property type="match status" value="1"/>
</dbReference>
<gene>
    <name evidence="6" type="ORF">AWL63_23795</name>
</gene>
<dbReference type="InterPro" id="IPR014757">
    <property type="entry name" value="Tscrpt_reg_IclR_C"/>
</dbReference>
<dbReference type="SUPFAM" id="SSF46785">
    <property type="entry name" value="Winged helix' DNA-binding domain"/>
    <property type="match status" value="1"/>
</dbReference>
<keyword evidence="6" id="KW-0614">Plasmid</keyword>
<dbReference type="Gene3D" id="3.30.450.40">
    <property type="match status" value="1"/>
</dbReference>
<dbReference type="GO" id="GO:0003677">
    <property type="term" value="F:DNA binding"/>
    <property type="evidence" value="ECO:0007669"/>
    <property type="project" value="UniProtKB-KW"/>
</dbReference>
<dbReference type="GO" id="GO:0003700">
    <property type="term" value="F:DNA-binding transcription factor activity"/>
    <property type="evidence" value="ECO:0007669"/>
    <property type="project" value="TreeGrafter"/>
</dbReference>
<dbReference type="PANTHER" id="PTHR30136:SF35">
    <property type="entry name" value="HTH-TYPE TRANSCRIPTIONAL REGULATOR RV1719"/>
    <property type="match status" value="1"/>
</dbReference>
<accession>A0A1B3ZID6</accession>
<feature type="domain" description="HTH iclR-type" evidence="4">
    <location>
        <begin position="12"/>
        <end position="74"/>
    </location>
</feature>
<reference evidence="6 7" key="1">
    <citation type="submission" date="2016-01" db="EMBL/GenBank/DDBJ databases">
        <title>Complete genome and mega plasmid sequence of Sphingomonas panacis DCY99 elicits systemic resistance in rice to Xanthomonas oryzae.</title>
        <authorList>
            <person name="Kim Y.J."/>
            <person name="Yang D.C."/>
            <person name="Sing P."/>
        </authorList>
    </citation>
    <scope>NUCLEOTIDE SEQUENCE [LARGE SCALE GENOMIC DNA]</scope>
    <source>
        <strain evidence="6 7">DCY99</strain>
        <plasmid evidence="7">Plasmid</plasmid>
    </source>
</reference>
<evidence type="ECO:0000259" key="4">
    <source>
        <dbReference type="PROSITE" id="PS51077"/>
    </source>
</evidence>
<dbReference type="SMART" id="SM00346">
    <property type="entry name" value="HTH_ICLR"/>
    <property type="match status" value="1"/>
</dbReference>
<evidence type="ECO:0000256" key="3">
    <source>
        <dbReference type="ARBA" id="ARBA00023163"/>
    </source>
</evidence>
<evidence type="ECO:0008006" key="8">
    <source>
        <dbReference type="Google" id="ProtNLM"/>
    </source>
</evidence>
<organism evidence="6 7">
    <name type="scientific">Sphingomonas panacis</name>
    <dbReference type="NCBI Taxonomy" id="1560345"/>
    <lineage>
        <taxon>Bacteria</taxon>
        <taxon>Pseudomonadati</taxon>
        <taxon>Pseudomonadota</taxon>
        <taxon>Alphaproteobacteria</taxon>
        <taxon>Sphingomonadales</taxon>
        <taxon>Sphingomonadaceae</taxon>
        <taxon>Sphingomonas</taxon>
    </lineage>
</organism>
<dbReference type="OrthoDB" id="9807558at2"/>
<dbReference type="KEGG" id="span:AWL63_23795"/>
<sequence length="267" mass="29095">MSITIMTEDFPIKSVRKAMAILDALSEVRRPLRVSDLAMRLEMSTSAVSRLIATLASGGLVHQDPETGRCYLGLGLTALGADALDRREIDRLTMPILDEMASRSKLYFSLSRLERGRIIVMRSRATASSHRDVSLFAVVPVHASAPGKMLATEIDEDALLALLQRQGMDPFTANTITEPNAYVTEVAATRNRGFATETEELAYNMRHVATGIRSQNGRLVATVSAGGTLEHLPNEEIEPLVHTLSRAALRVSRELGYQGAPQLALAN</sequence>
<evidence type="ECO:0000313" key="6">
    <source>
        <dbReference type="EMBL" id="AOH87190.1"/>
    </source>
</evidence>
<dbReference type="InterPro" id="IPR005471">
    <property type="entry name" value="Tscrpt_reg_IclR_N"/>
</dbReference>
<dbReference type="Proteomes" id="UP000094256">
    <property type="component" value="Plasmid unnamed"/>
</dbReference>
<dbReference type="Gene3D" id="1.10.10.10">
    <property type="entry name" value="Winged helix-like DNA-binding domain superfamily/Winged helix DNA-binding domain"/>
    <property type="match status" value="1"/>
</dbReference>
<dbReference type="GO" id="GO:0045892">
    <property type="term" value="P:negative regulation of DNA-templated transcription"/>
    <property type="evidence" value="ECO:0007669"/>
    <property type="project" value="TreeGrafter"/>
</dbReference>
<dbReference type="EMBL" id="CP014169">
    <property type="protein sequence ID" value="AOH87190.1"/>
    <property type="molecule type" value="Genomic_DNA"/>
</dbReference>
<keyword evidence="1" id="KW-0805">Transcription regulation</keyword>
<feature type="domain" description="IclR-ED" evidence="5">
    <location>
        <begin position="75"/>
        <end position="257"/>
    </location>
</feature>
<protein>
    <recommendedName>
        <fullName evidence="8">IclR family transcriptional regulator</fullName>
    </recommendedName>
</protein>
<keyword evidence="2" id="KW-0238">DNA-binding</keyword>
<dbReference type="AlphaFoldDB" id="A0A1B3ZID6"/>
<geneLocation type="plasmid" evidence="7"/>
<keyword evidence="3" id="KW-0804">Transcription</keyword>
<evidence type="ECO:0000256" key="1">
    <source>
        <dbReference type="ARBA" id="ARBA00023015"/>
    </source>
</evidence>
<dbReference type="InterPro" id="IPR036390">
    <property type="entry name" value="WH_DNA-bd_sf"/>
</dbReference>
<proteinExistence type="predicted"/>